<proteinExistence type="predicted"/>
<feature type="non-terminal residue" evidence="1">
    <location>
        <position position="1"/>
    </location>
</feature>
<reference evidence="1" key="1">
    <citation type="journal article" date="2014" name="Front. Microbiol.">
        <title>High frequency of phylogenetically diverse reductive dehalogenase-homologous genes in deep subseafloor sedimentary metagenomes.</title>
        <authorList>
            <person name="Kawai M."/>
            <person name="Futagami T."/>
            <person name="Toyoda A."/>
            <person name="Takaki Y."/>
            <person name="Nishi S."/>
            <person name="Hori S."/>
            <person name="Arai W."/>
            <person name="Tsubouchi T."/>
            <person name="Morono Y."/>
            <person name="Uchiyama I."/>
            <person name="Ito T."/>
            <person name="Fujiyama A."/>
            <person name="Inagaki F."/>
            <person name="Takami H."/>
        </authorList>
    </citation>
    <scope>NUCLEOTIDE SEQUENCE</scope>
    <source>
        <strain evidence="1">Expedition CK06-06</strain>
    </source>
</reference>
<accession>X1DYU2</accession>
<gene>
    <name evidence="1" type="ORF">S01H4_58239</name>
</gene>
<evidence type="ECO:0000313" key="1">
    <source>
        <dbReference type="EMBL" id="GAH13370.1"/>
    </source>
</evidence>
<dbReference type="EMBL" id="BART01033998">
    <property type="protein sequence ID" value="GAH13370.1"/>
    <property type="molecule type" value="Genomic_DNA"/>
</dbReference>
<comment type="caution">
    <text evidence="1">The sequence shown here is derived from an EMBL/GenBank/DDBJ whole genome shotgun (WGS) entry which is preliminary data.</text>
</comment>
<protein>
    <submittedName>
        <fullName evidence="1">Uncharacterized protein</fullName>
    </submittedName>
</protein>
<name>X1DYU2_9ZZZZ</name>
<dbReference type="AlphaFoldDB" id="X1DYU2"/>
<sequence length="114" mass="12216">EWCDLTINIQTSAQTLDEMDAIIDALNNISTAEVNAEVLDVLNVDTIAELAQAAPAATPTVFKALMLLYMIARNKLTATSTELSIHDDAETKIIKKTLADDGTTFTESEAESGA</sequence>
<organism evidence="1">
    <name type="scientific">marine sediment metagenome</name>
    <dbReference type="NCBI Taxonomy" id="412755"/>
    <lineage>
        <taxon>unclassified sequences</taxon>
        <taxon>metagenomes</taxon>
        <taxon>ecological metagenomes</taxon>
    </lineage>
</organism>